<dbReference type="EMBL" id="BGZK01004126">
    <property type="protein sequence ID" value="GBP07046.1"/>
    <property type="molecule type" value="Genomic_DNA"/>
</dbReference>
<dbReference type="Proteomes" id="UP000299102">
    <property type="component" value="Unassembled WGS sequence"/>
</dbReference>
<sequence length="177" mass="20298">MSSCSNQPPVKVHDLPQQANAHNVLEKQTVQEEQFKDLETSPDSSAAHLKTATKELETRSDFELCQENEQQTIDLELSANDNLEQELCQVEEILPEYGYQESNENDNSNDALLLIQNQILEIQNLNLTPDLETAKRTEELSKYYDLKQELYPTEMTYGSKFMPSQGNLSSISRKQRK</sequence>
<protein>
    <submittedName>
        <fullName evidence="2">Uncharacterized protein</fullName>
    </submittedName>
</protein>
<feature type="compositionally biased region" description="Polar residues" evidence="1">
    <location>
        <begin position="162"/>
        <end position="177"/>
    </location>
</feature>
<accession>A0A4C1SYK8</accession>
<evidence type="ECO:0000256" key="1">
    <source>
        <dbReference type="SAM" id="MobiDB-lite"/>
    </source>
</evidence>
<evidence type="ECO:0000313" key="2">
    <source>
        <dbReference type="EMBL" id="GBP07046.1"/>
    </source>
</evidence>
<name>A0A4C1SYK8_EUMVA</name>
<proteinExistence type="predicted"/>
<feature type="region of interest" description="Disordered" evidence="1">
    <location>
        <begin position="157"/>
        <end position="177"/>
    </location>
</feature>
<keyword evidence="3" id="KW-1185">Reference proteome</keyword>
<comment type="caution">
    <text evidence="2">The sequence shown here is derived from an EMBL/GenBank/DDBJ whole genome shotgun (WGS) entry which is preliminary data.</text>
</comment>
<dbReference type="AlphaFoldDB" id="A0A4C1SYK8"/>
<reference evidence="2 3" key="1">
    <citation type="journal article" date="2019" name="Commun. Biol.">
        <title>The bagworm genome reveals a unique fibroin gene that provides high tensile strength.</title>
        <authorList>
            <person name="Kono N."/>
            <person name="Nakamura H."/>
            <person name="Ohtoshi R."/>
            <person name="Tomita M."/>
            <person name="Numata K."/>
            <person name="Arakawa K."/>
        </authorList>
    </citation>
    <scope>NUCLEOTIDE SEQUENCE [LARGE SCALE GENOMIC DNA]</scope>
</reference>
<organism evidence="2 3">
    <name type="scientific">Eumeta variegata</name>
    <name type="common">Bagworm moth</name>
    <name type="synonym">Eumeta japonica</name>
    <dbReference type="NCBI Taxonomy" id="151549"/>
    <lineage>
        <taxon>Eukaryota</taxon>
        <taxon>Metazoa</taxon>
        <taxon>Ecdysozoa</taxon>
        <taxon>Arthropoda</taxon>
        <taxon>Hexapoda</taxon>
        <taxon>Insecta</taxon>
        <taxon>Pterygota</taxon>
        <taxon>Neoptera</taxon>
        <taxon>Endopterygota</taxon>
        <taxon>Lepidoptera</taxon>
        <taxon>Glossata</taxon>
        <taxon>Ditrysia</taxon>
        <taxon>Tineoidea</taxon>
        <taxon>Psychidae</taxon>
        <taxon>Oiketicinae</taxon>
        <taxon>Eumeta</taxon>
    </lineage>
</organism>
<gene>
    <name evidence="2" type="ORF">EVAR_101494_1</name>
</gene>
<evidence type="ECO:0000313" key="3">
    <source>
        <dbReference type="Proteomes" id="UP000299102"/>
    </source>
</evidence>